<reference evidence="2 3" key="1">
    <citation type="submission" date="2017-09" db="EMBL/GenBank/DDBJ databases">
        <title>Genomic, metabolic, and phenotypic characteristics of bacterial isolates from the natural microbiome of the model nematode Caenorhabditis elegans.</title>
        <authorList>
            <person name="Zimmermann J."/>
            <person name="Obeng N."/>
            <person name="Yang W."/>
            <person name="Obeng O."/>
            <person name="Kissoyan K."/>
            <person name="Pees B."/>
            <person name="Dirksen P."/>
            <person name="Hoppner M."/>
            <person name="Franke A."/>
            <person name="Rosenstiel P."/>
            <person name="Leippe M."/>
            <person name="Dierking K."/>
            <person name="Kaleta C."/>
            <person name="Schulenburg H."/>
        </authorList>
    </citation>
    <scope>NUCLEOTIDE SEQUENCE [LARGE SCALE GENOMIC DNA]</scope>
    <source>
        <strain evidence="2 3">MYb117</strain>
    </source>
</reference>
<comment type="caution">
    <text evidence="2">The sequence shown here is derived from an EMBL/GenBank/DDBJ whole genome shotgun (WGS) entry which is preliminary data.</text>
</comment>
<feature type="compositionally biased region" description="Low complexity" evidence="1">
    <location>
        <begin position="34"/>
        <end position="47"/>
    </location>
</feature>
<evidence type="ECO:0000256" key="1">
    <source>
        <dbReference type="SAM" id="MobiDB-lite"/>
    </source>
</evidence>
<protein>
    <submittedName>
        <fullName evidence="2">Uncharacterized protein</fullName>
    </submittedName>
</protein>
<name>A0A2S9ECJ2_9PSED</name>
<dbReference type="RefSeq" id="WP_105731807.1">
    <property type="nucleotide sequence ID" value="NZ_CP159260.1"/>
</dbReference>
<feature type="compositionally biased region" description="Low complexity" evidence="1">
    <location>
        <begin position="1"/>
        <end position="18"/>
    </location>
</feature>
<feature type="region of interest" description="Disordered" evidence="1">
    <location>
        <begin position="1"/>
        <end position="69"/>
    </location>
</feature>
<evidence type="ECO:0000313" key="2">
    <source>
        <dbReference type="EMBL" id="PRC12703.1"/>
    </source>
</evidence>
<organism evidence="2 3">
    <name type="scientific">Pseudomonas poae</name>
    <dbReference type="NCBI Taxonomy" id="200451"/>
    <lineage>
        <taxon>Bacteria</taxon>
        <taxon>Pseudomonadati</taxon>
        <taxon>Pseudomonadota</taxon>
        <taxon>Gammaproteobacteria</taxon>
        <taxon>Pseudomonadales</taxon>
        <taxon>Pseudomonadaceae</taxon>
        <taxon>Pseudomonas</taxon>
    </lineage>
</organism>
<gene>
    <name evidence="2" type="ORF">CQZ99_22485</name>
</gene>
<dbReference type="EMBL" id="PCQL01000030">
    <property type="protein sequence ID" value="PRC12703.1"/>
    <property type="molecule type" value="Genomic_DNA"/>
</dbReference>
<dbReference type="AlphaFoldDB" id="A0A2S9ECJ2"/>
<sequence>MGDFDGPGQPSGSRQSGSAPDSIAPDSAGLAEYRAAQQKKWQAQQDAAARDKLFGQPTSGRVDGKDVDPFSSKTLEENAQALVDAENAHKARASVLKRKDIAKVAAITVAITAPLTVVGAVVSGTVNEALKPLINPSELPATAQSVEDGRLVDHIQKNVFLLTNTLADLRLEPHVAPSLKWVAQTNDERMDSLEDMLDYVEPEFAKEALQRGIAFEPASTGEQHDDIKGRAIAVESRMAALTALMGKMTSKLDVTAA</sequence>
<keyword evidence="3" id="KW-1185">Reference proteome</keyword>
<proteinExistence type="predicted"/>
<evidence type="ECO:0000313" key="3">
    <source>
        <dbReference type="Proteomes" id="UP000238045"/>
    </source>
</evidence>
<dbReference type="Proteomes" id="UP000238045">
    <property type="component" value="Unassembled WGS sequence"/>
</dbReference>
<accession>A0A2S9ECJ2</accession>